<dbReference type="SUPFAM" id="SSF142906">
    <property type="entry name" value="YjbR-like"/>
    <property type="match status" value="1"/>
</dbReference>
<accession>A0ABT8FY52</accession>
<organism evidence="1 2">
    <name type="scientific">Demequina zhanjiangensis</name>
    <dbReference type="NCBI Taxonomy" id="3051659"/>
    <lineage>
        <taxon>Bacteria</taxon>
        <taxon>Bacillati</taxon>
        <taxon>Actinomycetota</taxon>
        <taxon>Actinomycetes</taxon>
        <taxon>Micrococcales</taxon>
        <taxon>Demequinaceae</taxon>
        <taxon>Demequina</taxon>
    </lineage>
</organism>
<keyword evidence="2" id="KW-1185">Reference proteome</keyword>
<dbReference type="EMBL" id="JAUHPV010000001">
    <property type="protein sequence ID" value="MDN4471738.1"/>
    <property type="molecule type" value="Genomic_DNA"/>
</dbReference>
<keyword evidence="1" id="KW-0238">DNA-binding</keyword>
<dbReference type="PANTHER" id="PTHR35145">
    <property type="entry name" value="CYTOPLASMIC PROTEIN-RELATED"/>
    <property type="match status" value="1"/>
</dbReference>
<gene>
    <name evidence="1" type="ORF">QQX04_01880</name>
</gene>
<dbReference type="Pfam" id="PF04237">
    <property type="entry name" value="YjbR"/>
    <property type="match status" value="1"/>
</dbReference>
<comment type="caution">
    <text evidence="1">The sequence shown here is derived from an EMBL/GenBank/DDBJ whole genome shotgun (WGS) entry which is preliminary data.</text>
</comment>
<dbReference type="GO" id="GO:0003677">
    <property type="term" value="F:DNA binding"/>
    <property type="evidence" value="ECO:0007669"/>
    <property type="project" value="UniProtKB-KW"/>
</dbReference>
<dbReference type="InterPro" id="IPR007351">
    <property type="entry name" value="YjbR"/>
</dbReference>
<protein>
    <submittedName>
        <fullName evidence="1">MmcQ/YjbR family DNA-binding protein</fullName>
    </submittedName>
</protein>
<sequence>MDDMPVVDSWIADAIAALPGAVTVPYPDWGSQTFQVGGKHFGRLGGDPEGRRIVTVKGDPEVNAALVAAHDAITPGYYANKRLWISLAIDDPDLERDLVIEALENGYAIVRDSLPRRVRESLDPSA</sequence>
<dbReference type="RefSeq" id="WP_301125650.1">
    <property type="nucleotide sequence ID" value="NZ_JAUHPV010000001.1"/>
</dbReference>
<evidence type="ECO:0000313" key="1">
    <source>
        <dbReference type="EMBL" id="MDN4471738.1"/>
    </source>
</evidence>
<proteinExistence type="predicted"/>
<evidence type="ECO:0000313" key="2">
    <source>
        <dbReference type="Proteomes" id="UP001172738"/>
    </source>
</evidence>
<dbReference type="Gene3D" id="3.90.1150.30">
    <property type="match status" value="1"/>
</dbReference>
<dbReference type="Proteomes" id="UP001172738">
    <property type="component" value="Unassembled WGS sequence"/>
</dbReference>
<dbReference type="InterPro" id="IPR058532">
    <property type="entry name" value="YjbR/MT2646/Rv2570-like"/>
</dbReference>
<name>A0ABT8FY52_9MICO</name>
<reference evidence="1" key="1">
    <citation type="submission" date="2023-06" db="EMBL/GenBank/DDBJ databases">
        <title>SYSU T00b26.</title>
        <authorList>
            <person name="Gao L."/>
            <person name="Fang B.-Z."/>
            <person name="Li W.-J."/>
        </authorList>
    </citation>
    <scope>NUCLEOTIDE SEQUENCE</scope>
    <source>
        <strain evidence="1">SYSU T00b26</strain>
    </source>
</reference>
<dbReference type="PANTHER" id="PTHR35145:SF1">
    <property type="entry name" value="CYTOPLASMIC PROTEIN"/>
    <property type="match status" value="1"/>
</dbReference>
<dbReference type="InterPro" id="IPR038056">
    <property type="entry name" value="YjbR-like_sf"/>
</dbReference>